<evidence type="ECO:0000256" key="6">
    <source>
        <dbReference type="SAM" id="MobiDB-lite"/>
    </source>
</evidence>
<gene>
    <name evidence="7" type="ORF">PFLUV_G00015150</name>
</gene>
<evidence type="ECO:0000256" key="5">
    <source>
        <dbReference type="SAM" id="Coils"/>
    </source>
</evidence>
<dbReference type="GO" id="GO:0008156">
    <property type="term" value="P:negative regulation of DNA replication"/>
    <property type="evidence" value="ECO:0007669"/>
    <property type="project" value="TreeGrafter"/>
</dbReference>
<organism evidence="7 8">
    <name type="scientific">Perca fluviatilis</name>
    <name type="common">European perch</name>
    <dbReference type="NCBI Taxonomy" id="8168"/>
    <lineage>
        <taxon>Eukaryota</taxon>
        <taxon>Metazoa</taxon>
        <taxon>Chordata</taxon>
        <taxon>Craniata</taxon>
        <taxon>Vertebrata</taxon>
        <taxon>Euteleostomi</taxon>
        <taxon>Actinopterygii</taxon>
        <taxon>Neopterygii</taxon>
        <taxon>Teleostei</taxon>
        <taxon>Neoteleostei</taxon>
        <taxon>Acanthomorphata</taxon>
        <taxon>Eupercaria</taxon>
        <taxon>Perciformes</taxon>
        <taxon>Percoidei</taxon>
        <taxon>Percidae</taxon>
        <taxon>Percinae</taxon>
        <taxon>Perca</taxon>
    </lineage>
</organism>
<evidence type="ECO:0000256" key="1">
    <source>
        <dbReference type="ARBA" id="ARBA00004123"/>
    </source>
</evidence>
<comment type="subcellular location">
    <subcellularLocation>
        <location evidence="1">Nucleus</location>
    </subcellularLocation>
</comment>
<protein>
    <recommendedName>
        <fullName evidence="9">Geminin coiled-coil domain-containing protein 1</fullName>
    </recommendedName>
</protein>
<dbReference type="GO" id="GO:0005634">
    <property type="term" value="C:nucleus"/>
    <property type="evidence" value="ECO:0007669"/>
    <property type="project" value="UniProtKB-SubCell"/>
</dbReference>
<dbReference type="PANTHER" id="PTHR13372:SF2">
    <property type="entry name" value="GEMININ COILED-COIL DOMAIN-CONTAINING PROTEIN 1"/>
    <property type="match status" value="1"/>
</dbReference>
<dbReference type="GO" id="GO:0045786">
    <property type="term" value="P:negative regulation of cell cycle"/>
    <property type="evidence" value="ECO:0007669"/>
    <property type="project" value="TreeGrafter"/>
</dbReference>
<feature type="compositionally biased region" description="Polar residues" evidence="6">
    <location>
        <begin position="30"/>
        <end position="40"/>
    </location>
</feature>
<dbReference type="AlphaFoldDB" id="A0A6A5FR25"/>
<accession>A0A6A5FR25</accession>
<feature type="region of interest" description="Disordered" evidence="6">
    <location>
        <begin position="1"/>
        <end position="40"/>
    </location>
</feature>
<feature type="compositionally biased region" description="Basic and acidic residues" evidence="6">
    <location>
        <begin position="10"/>
        <end position="20"/>
    </location>
</feature>
<dbReference type="EMBL" id="VHII01000002">
    <property type="protein sequence ID" value="KAF1393392.1"/>
    <property type="molecule type" value="Genomic_DNA"/>
</dbReference>
<dbReference type="PANTHER" id="PTHR13372">
    <property type="entry name" value="GEMININ"/>
    <property type="match status" value="1"/>
</dbReference>
<keyword evidence="3" id="KW-0539">Nucleus</keyword>
<feature type="coiled-coil region" evidence="5">
    <location>
        <begin position="52"/>
        <end position="82"/>
    </location>
</feature>
<proteinExistence type="predicted"/>
<dbReference type="Proteomes" id="UP000465112">
    <property type="component" value="Chromosome 2"/>
</dbReference>
<name>A0A6A5FR25_PERFL</name>
<dbReference type="InterPro" id="IPR059237">
    <property type="entry name" value="GemC1_CC"/>
</dbReference>
<keyword evidence="8" id="KW-1185">Reference proteome</keyword>
<reference evidence="7 8" key="1">
    <citation type="submission" date="2019-06" db="EMBL/GenBank/DDBJ databases">
        <title>A chromosome-scale genome assembly of the European perch, Perca fluviatilis.</title>
        <authorList>
            <person name="Roques C."/>
            <person name="Zahm M."/>
            <person name="Cabau C."/>
            <person name="Klopp C."/>
            <person name="Bouchez O."/>
            <person name="Donnadieu C."/>
            <person name="Kuhl H."/>
            <person name="Gislard M."/>
            <person name="Guendouz S."/>
            <person name="Journot L."/>
            <person name="Haffray P."/>
            <person name="Bestin A."/>
            <person name="Morvezen R."/>
            <person name="Feron R."/>
            <person name="Wen M."/>
            <person name="Jouanno E."/>
            <person name="Herpin A."/>
            <person name="Schartl M."/>
            <person name="Postlethwait J."/>
            <person name="Schaerlinger B."/>
            <person name="Chardard D."/>
            <person name="Lecocq T."/>
            <person name="Poncet C."/>
            <person name="Jaffrelo L."/>
            <person name="Lampietro C."/>
            <person name="Guiguen Y."/>
        </authorList>
    </citation>
    <scope>NUCLEOTIDE SEQUENCE [LARGE SCALE GENOMIC DNA]</scope>
    <source>
        <tissue evidence="7">Blood</tissue>
    </source>
</reference>
<evidence type="ECO:0000256" key="4">
    <source>
        <dbReference type="ARBA" id="ARBA00023306"/>
    </source>
</evidence>
<evidence type="ECO:0008006" key="9">
    <source>
        <dbReference type="Google" id="ProtNLM"/>
    </source>
</evidence>
<sequence>METLASAWTRDPRDFSDLGEKSSAWESECDFTSSPPAGQMWTEQLSPHLQRNKQLQDTLLQREEQLARLQDENNKLREFLNSSFVRNLEQKAKKLTADGRRKLKRNLMHVDDGPFQNHSHQLVTSQQVSKRVCRNLTAEFCSESSETSSSSEPNLDLWVLRTLGLKDRDTIDTSHNSSSSSSGYSLGSLVHNASIASSSKYTLNSSFSPPVTPSTPSSVQSYCQRSTQQTDCRYSAESNCGNPAESPQNCTNSLVQRSDFTASALTGQHEAPEAVIRSYHTFTAFQSPLLTEELPFTQSPDQAEICSITASSQVQTLEEIPAKHPTYWSPPGERVPFSPILSSSPVIKQQWTPVRDCSTTSPSVGVCKPPATPQMPRSRTDLAFSMSLSPSSSVKTHSFPQGQAFVRKDTGGRWNFTWVPSQEP</sequence>
<evidence type="ECO:0000256" key="2">
    <source>
        <dbReference type="ARBA" id="ARBA00023054"/>
    </source>
</evidence>
<comment type="caution">
    <text evidence="7">The sequence shown here is derived from an EMBL/GenBank/DDBJ whole genome shotgun (WGS) entry which is preliminary data.</text>
</comment>
<keyword evidence="4" id="KW-0131">Cell cycle</keyword>
<evidence type="ECO:0000313" key="7">
    <source>
        <dbReference type="EMBL" id="KAF1393392.1"/>
    </source>
</evidence>
<keyword evidence="2 5" id="KW-0175">Coiled coil</keyword>
<dbReference type="CDD" id="cd22588">
    <property type="entry name" value="GemC1_CC"/>
    <property type="match status" value="1"/>
</dbReference>
<dbReference type="OrthoDB" id="8923917at2759"/>
<evidence type="ECO:0000313" key="8">
    <source>
        <dbReference type="Proteomes" id="UP000465112"/>
    </source>
</evidence>
<evidence type="ECO:0000256" key="3">
    <source>
        <dbReference type="ARBA" id="ARBA00023242"/>
    </source>
</evidence>